<dbReference type="Gene3D" id="3.30.300.30">
    <property type="match status" value="1"/>
</dbReference>
<dbReference type="GO" id="GO:0005886">
    <property type="term" value="C:plasma membrane"/>
    <property type="evidence" value="ECO:0007669"/>
    <property type="project" value="TreeGrafter"/>
</dbReference>
<dbReference type="EMBL" id="JACIFP010000001">
    <property type="protein sequence ID" value="MBB4135091.1"/>
    <property type="molecule type" value="Genomic_DNA"/>
</dbReference>
<comment type="caution">
    <text evidence="3">The sequence shown here is derived from an EMBL/GenBank/DDBJ whole genome shotgun (WGS) entry which is preliminary data.</text>
</comment>
<dbReference type="InterPro" id="IPR042099">
    <property type="entry name" value="ANL_N_sf"/>
</dbReference>
<organism evidence="3 4">
    <name type="scientific">Gordonia humi</name>
    <dbReference type="NCBI Taxonomy" id="686429"/>
    <lineage>
        <taxon>Bacteria</taxon>
        <taxon>Bacillati</taxon>
        <taxon>Actinomycetota</taxon>
        <taxon>Actinomycetes</taxon>
        <taxon>Mycobacteriales</taxon>
        <taxon>Gordoniaceae</taxon>
        <taxon>Gordonia</taxon>
    </lineage>
</organism>
<evidence type="ECO:0000313" key="4">
    <source>
        <dbReference type="Proteomes" id="UP000551501"/>
    </source>
</evidence>
<feature type="domain" description="AMP-dependent synthetase/ligase" evidence="2">
    <location>
        <begin position="34"/>
        <end position="403"/>
    </location>
</feature>
<comment type="similarity">
    <text evidence="1">Belongs to the ATP-dependent AMP-binding enzyme family.</text>
</comment>
<accession>A0A840EU39</accession>
<proteinExistence type="inferred from homology"/>
<evidence type="ECO:0000259" key="2">
    <source>
        <dbReference type="Pfam" id="PF00501"/>
    </source>
</evidence>
<dbReference type="NCBIfam" id="NF004510">
    <property type="entry name" value="PRK05851.1"/>
    <property type="match status" value="1"/>
</dbReference>
<evidence type="ECO:0000256" key="1">
    <source>
        <dbReference type="ARBA" id="ARBA00006432"/>
    </source>
</evidence>
<gene>
    <name evidence="3" type="ORF">BKA16_001643</name>
</gene>
<dbReference type="EC" id="6.2.1.20" evidence="3"/>
<reference evidence="3 4" key="1">
    <citation type="submission" date="2020-08" db="EMBL/GenBank/DDBJ databases">
        <title>Sequencing the genomes of 1000 actinobacteria strains.</title>
        <authorList>
            <person name="Klenk H.-P."/>
        </authorList>
    </citation>
    <scope>NUCLEOTIDE SEQUENCE [LARGE SCALE GENOMIC DNA]</scope>
    <source>
        <strain evidence="3 4">DSM 45298</strain>
    </source>
</reference>
<dbReference type="RefSeq" id="WP_183370187.1">
    <property type="nucleotide sequence ID" value="NZ_BAABHL010000050.1"/>
</dbReference>
<dbReference type="Gene3D" id="3.40.50.12780">
    <property type="entry name" value="N-terminal domain of ligase-like"/>
    <property type="match status" value="1"/>
</dbReference>
<evidence type="ECO:0000313" key="3">
    <source>
        <dbReference type="EMBL" id="MBB4135091.1"/>
    </source>
</evidence>
<dbReference type="InterPro" id="IPR045851">
    <property type="entry name" value="AMP-bd_C_sf"/>
</dbReference>
<name>A0A840EU39_9ACTN</name>
<sequence>MTQQTAVVKTGAAPFLDAMLGTDTSLSVLNPETGEWDSKTWRDVHARSVEIATALLDDRDRAAGAAVGLIGDPTLDLIAAIPAAWLAGVPVSMLPGPIRGADRRRWAQTTVDRFASIGVGTVLGGGDQLDLLGETTTSLRLASAAEYGVGVDTSAFVAAVTGPGDPAVLQGTAGSTGDPKTAVLSMAAVWTNTAELIDRLDMRRDRDAAFSWLPLYHDMGLTFLLAGLAAGGRMYVVPNTAFAAAPFKWLDWLTETGATITGAPNFAYDILGKYGRLLQSADLSRLRVAISGGEPIDPDAFDRFLAETARFGFDPAAAAPAYGMAESTCAITMPEAGEGAVYDEVRVTGPEGESRLKRYATLGRPLGGMEIRIVASSVEVPDISGREVGQVQVRGTSMMTGYLGHEPLADDAWFDTGDLGYLVDGRLVICGRAKEIVIVAGRNLFPVELERAAATVSGVRRGGVVAMARGDDSPRPGLVLVAEFRGDDLDAARSAVISAVASECGVVPSEVILVAPDSVPRTTSGKLRRLETRQMVERGELS</sequence>
<keyword evidence="3" id="KW-0436">Ligase</keyword>
<dbReference type="InterPro" id="IPR020845">
    <property type="entry name" value="AMP-binding_CS"/>
</dbReference>
<dbReference type="GO" id="GO:0008922">
    <property type="term" value="F:long-chain fatty acid [acyl-carrier-protein] ligase activity"/>
    <property type="evidence" value="ECO:0007669"/>
    <property type="project" value="UniProtKB-EC"/>
</dbReference>
<dbReference type="Pfam" id="PF00501">
    <property type="entry name" value="AMP-binding"/>
    <property type="match status" value="1"/>
</dbReference>
<dbReference type="PANTHER" id="PTHR22754">
    <property type="entry name" value="DISCO-INTERACTING PROTEIN 2 DIP2 -RELATED"/>
    <property type="match status" value="1"/>
</dbReference>
<dbReference type="AlphaFoldDB" id="A0A840EU39"/>
<dbReference type="Proteomes" id="UP000551501">
    <property type="component" value="Unassembled WGS sequence"/>
</dbReference>
<dbReference type="GO" id="GO:0006633">
    <property type="term" value="P:fatty acid biosynthetic process"/>
    <property type="evidence" value="ECO:0007669"/>
    <property type="project" value="TreeGrafter"/>
</dbReference>
<dbReference type="SUPFAM" id="SSF56801">
    <property type="entry name" value="Acetyl-CoA synthetase-like"/>
    <property type="match status" value="1"/>
</dbReference>
<dbReference type="PROSITE" id="PS00455">
    <property type="entry name" value="AMP_BINDING"/>
    <property type="match status" value="1"/>
</dbReference>
<keyword evidence="4" id="KW-1185">Reference proteome</keyword>
<dbReference type="GO" id="GO:0070566">
    <property type="term" value="F:adenylyltransferase activity"/>
    <property type="evidence" value="ECO:0007669"/>
    <property type="project" value="TreeGrafter"/>
</dbReference>
<dbReference type="PANTHER" id="PTHR22754:SF32">
    <property type="entry name" value="DISCO-INTERACTING PROTEIN 2"/>
    <property type="match status" value="1"/>
</dbReference>
<dbReference type="InterPro" id="IPR000873">
    <property type="entry name" value="AMP-dep_synth/lig_dom"/>
</dbReference>
<protein>
    <submittedName>
        <fullName evidence="3">Long-chain-fatty-acid--[acyl-carrier-protein] ligase</fullName>
        <ecNumber evidence="3">6.2.1.20</ecNumber>
    </submittedName>
</protein>